<feature type="domain" description="DUF11" evidence="2">
    <location>
        <begin position="910"/>
        <end position="1008"/>
    </location>
</feature>
<evidence type="ECO:0000313" key="4">
    <source>
        <dbReference type="EMBL" id="OIO29340.1"/>
    </source>
</evidence>
<dbReference type="Proteomes" id="UP000185769">
    <property type="component" value="Unassembled WGS sequence"/>
</dbReference>
<dbReference type="InterPro" id="IPR047589">
    <property type="entry name" value="DUF11_rpt"/>
</dbReference>
<dbReference type="NCBIfam" id="TIGR01451">
    <property type="entry name" value="B_ant_repeat"/>
    <property type="match status" value="1"/>
</dbReference>
<keyword evidence="1" id="KW-0812">Transmembrane</keyword>
<reference evidence="4 5" key="1">
    <citation type="journal article" date="2016" name="Environ. Microbiol.">
        <title>Genomic resolution of a cold subsurface aquifer community provides metabolic insights for novel microbes adapted to high CO concentrations.</title>
        <authorList>
            <person name="Probst A.J."/>
            <person name="Castelle C.J."/>
            <person name="Singh A."/>
            <person name="Brown C.T."/>
            <person name="Anantharaman K."/>
            <person name="Sharon I."/>
            <person name="Hug L.A."/>
            <person name="Burstein D."/>
            <person name="Emerson J.B."/>
            <person name="Thomas B.C."/>
            <person name="Banfield J.F."/>
        </authorList>
    </citation>
    <scope>NUCLEOTIDE SEQUENCE [LARGE SCALE GENOMIC DNA]</scope>
    <source>
        <strain evidence="4">CG1_02_31_12</strain>
    </source>
</reference>
<proteinExistence type="predicted"/>
<feature type="transmembrane region" description="Helical" evidence="1">
    <location>
        <begin position="1060"/>
        <end position="1077"/>
    </location>
</feature>
<evidence type="ECO:0000313" key="5">
    <source>
        <dbReference type="Proteomes" id="UP000185769"/>
    </source>
</evidence>
<sequence>MNTRIKLLIVGTIALFGFFTGGNMVSAQTVVAHCDTATMTGTVYPNGSRTEAWFDWGATTPPSFHTAHYTFYSTSSYNDTITGLTPSTRYYYRAMAQNAGGLATGQTKDFYTPACPVAAPTVTLSANPMTVPYNGTSTITWYPNNATSCNATGGSDGWTGPRSSTQSSFTTTGLKSNTTFYITCKGDGGTTPQQSITVNVDNPPSTPKPTVSLSAFPKNNIVYGGSTTLTWSSTNATSCYASSGSWSGNKTASTSQTTERINNLTYSQTFTLTCTGAGGDASASDYVTVGSQIVTYTVTATAGNGGTINPSSTVVNSGGITSFTVSPNSGYLINSVSGSCGGNLSGNIYTTNPIYSNCTVYANFTQNQVTYTVTATAGNGGTINPSSTVVNSGGITSFTISANTGYSISSVTGSCGGNLSGNIYTTNPIYSNCTVYASFSSITFAPTVILSADNQNLTSGGNTTVRWSTTNNPTSCTASGGTNGWAGNNKSTSNGSFYTGTLYSTTTYYMTCSNSVGQSTDSIIITVSQQAQNPSVTLTAGSTNITSGNSTYITWTPYNATSCSASGGSNGWSDYKSINGGSFPTGALYNNTTYSITCYNSSSTIPAYASVTVYVNNNNYNIPPIINLTANPTYVTSGGSSYISWNPTNNPTYCTASNGSNYWSGTTRSTYSGSFPTGALYTTTVYTMTCGNSAGATTESVTVNVSNQNTYLQPSVSITADRTNISSGENTIVRWYPINATSCYASGGSNNWAGTKSIYSNSFNTGTLSYSTTYTISCSNYNSGSDTKSVTVIVGSQQNNNQPTVAIATDEESVPYNGTTFVRWYTANATSCHASGGSSGWVGTKSIGPGSFYTGSLTTNKTYTLTCTNNFGSASDSTTVSVRAQTINNPKPTPTSLVLITSSVDRNQPIVPTIDNTRPKPGDEINYTVNYQNIGTGAITNLTLRMDLPYEVNYMFSTPNNPNKSGNTLIFNLGTLKANGQGTVTVRVKVRDNIPAGTNLNFPATLSYTDPSGFPQSVNANVSAQVWNEPTPTTVIEDNNTVQLGALAFLGGANFFPNTLLGWLLIILFIVLLVLAIKKAYYNPETTTISKKTTTTHS</sequence>
<keyword evidence="1" id="KW-0472">Membrane</keyword>
<protein>
    <recommendedName>
        <fullName evidence="6">DUF11 domain-containing protein</fullName>
    </recommendedName>
</protein>
<gene>
    <name evidence="4" type="ORF">AUJ22_01550</name>
</gene>
<keyword evidence="1" id="KW-1133">Transmembrane helix</keyword>
<feature type="domain" description="Bacterial repeat" evidence="3">
    <location>
        <begin position="296"/>
        <end position="368"/>
    </location>
</feature>
<evidence type="ECO:0000256" key="1">
    <source>
        <dbReference type="SAM" id="Phobius"/>
    </source>
</evidence>
<dbReference type="STRING" id="1805280.AUJ22_01550"/>
<dbReference type="Pfam" id="PF01345">
    <property type="entry name" value="DUF11"/>
    <property type="match status" value="1"/>
</dbReference>
<dbReference type="InterPro" id="IPR001434">
    <property type="entry name" value="OmcB-like_DUF11"/>
</dbReference>
<dbReference type="EMBL" id="MNVM01000026">
    <property type="protein sequence ID" value="OIO29340.1"/>
    <property type="molecule type" value="Genomic_DNA"/>
</dbReference>
<evidence type="ECO:0000259" key="3">
    <source>
        <dbReference type="Pfam" id="PF18998"/>
    </source>
</evidence>
<name>A0A1J4UWR4_9BACT</name>
<dbReference type="AlphaFoldDB" id="A0A1J4UWR4"/>
<evidence type="ECO:0000259" key="2">
    <source>
        <dbReference type="Pfam" id="PF01345"/>
    </source>
</evidence>
<accession>A0A1J4UWR4</accession>
<feature type="domain" description="Bacterial repeat" evidence="3">
    <location>
        <begin position="371"/>
        <end position="442"/>
    </location>
</feature>
<organism evidence="4 5">
    <name type="scientific">Candidatus Nomurabacteria bacterium CG1_02_31_12</name>
    <dbReference type="NCBI Taxonomy" id="1805280"/>
    <lineage>
        <taxon>Bacteria</taxon>
        <taxon>Candidatus Nomuraibacteriota</taxon>
    </lineage>
</organism>
<dbReference type="Pfam" id="PF18998">
    <property type="entry name" value="Flg_new_2"/>
    <property type="match status" value="2"/>
</dbReference>
<evidence type="ECO:0008006" key="6">
    <source>
        <dbReference type="Google" id="ProtNLM"/>
    </source>
</evidence>
<dbReference type="InterPro" id="IPR044060">
    <property type="entry name" value="Bacterial_rp_domain"/>
</dbReference>
<comment type="caution">
    <text evidence="4">The sequence shown here is derived from an EMBL/GenBank/DDBJ whole genome shotgun (WGS) entry which is preliminary data.</text>
</comment>